<gene>
    <name evidence="1" type="ORF">EZS28_039949</name>
</gene>
<feature type="non-terminal residue" evidence="1">
    <location>
        <position position="1"/>
    </location>
</feature>
<comment type="caution">
    <text evidence="1">The sequence shown here is derived from an EMBL/GenBank/DDBJ whole genome shotgun (WGS) entry which is preliminary data.</text>
</comment>
<proteinExistence type="predicted"/>
<evidence type="ECO:0000313" key="1">
    <source>
        <dbReference type="EMBL" id="KAA6364523.1"/>
    </source>
</evidence>
<dbReference type="Proteomes" id="UP000324800">
    <property type="component" value="Unassembled WGS sequence"/>
</dbReference>
<accession>A0A5J4U2T0</accession>
<name>A0A5J4U2T0_9EUKA</name>
<dbReference type="EMBL" id="SNRW01021541">
    <property type="protein sequence ID" value="KAA6364523.1"/>
    <property type="molecule type" value="Genomic_DNA"/>
</dbReference>
<reference evidence="1 2" key="1">
    <citation type="submission" date="2019-03" db="EMBL/GenBank/DDBJ databases">
        <title>Single cell metagenomics reveals metabolic interactions within the superorganism composed of flagellate Streblomastix strix and complex community of Bacteroidetes bacteria on its surface.</title>
        <authorList>
            <person name="Treitli S.C."/>
            <person name="Kolisko M."/>
            <person name="Husnik F."/>
            <person name="Keeling P."/>
            <person name="Hampl V."/>
        </authorList>
    </citation>
    <scope>NUCLEOTIDE SEQUENCE [LARGE SCALE GENOMIC DNA]</scope>
    <source>
        <strain evidence="1">ST1C</strain>
    </source>
</reference>
<evidence type="ECO:0000313" key="2">
    <source>
        <dbReference type="Proteomes" id="UP000324800"/>
    </source>
</evidence>
<sequence>KHWNKKVSSYNMQDTKAGRDIMNNVKEDDFEYFRDIIQRGQCWFCEVRFTNKNPPTLNRIDNSLGHSKNNVQLA</sequence>
<dbReference type="AlphaFoldDB" id="A0A5J4U2T0"/>
<organism evidence="1 2">
    <name type="scientific">Streblomastix strix</name>
    <dbReference type="NCBI Taxonomy" id="222440"/>
    <lineage>
        <taxon>Eukaryota</taxon>
        <taxon>Metamonada</taxon>
        <taxon>Preaxostyla</taxon>
        <taxon>Oxymonadida</taxon>
        <taxon>Streblomastigidae</taxon>
        <taxon>Streblomastix</taxon>
    </lineage>
</organism>
<protein>
    <submittedName>
        <fullName evidence="1">Uncharacterized protein</fullName>
    </submittedName>
</protein>
<dbReference type="OrthoDB" id="108321at2759"/>